<proteinExistence type="predicted"/>
<dbReference type="InterPro" id="IPR025883">
    <property type="entry name" value="Cadherin-like_domain"/>
</dbReference>
<reference evidence="2" key="1">
    <citation type="submission" date="2022-01" db="EMBL/GenBank/DDBJ databases">
        <title>Paenibacillus spongiae sp. nov., isolated from marine sponge.</title>
        <authorList>
            <person name="Li Z."/>
            <person name="Zhang M."/>
        </authorList>
    </citation>
    <scope>NUCLEOTIDE SEQUENCE</scope>
    <source>
        <strain evidence="2">PHS-Z3</strain>
    </source>
</reference>
<gene>
    <name evidence="2" type="ORF">L1F29_14285</name>
</gene>
<dbReference type="RefSeq" id="WP_258388976.1">
    <property type="nucleotide sequence ID" value="NZ_CP091430.1"/>
</dbReference>
<dbReference type="Proteomes" id="UP001057877">
    <property type="component" value="Chromosome"/>
</dbReference>
<dbReference type="PROSITE" id="PS51272">
    <property type="entry name" value="SLH"/>
    <property type="match status" value="3"/>
</dbReference>
<dbReference type="EMBL" id="CP091430">
    <property type="protein sequence ID" value="UVI32925.1"/>
    <property type="molecule type" value="Genomic_DNA"/>
</dbReference>
<feature type="domain" description="SLH" evidence="1">
    <location>
        <begin position="382"/>
        <end position="445"/>
    </location>
</feature>
<evidence type="ECO:0000313" key="2">
    <source>
        <dbReference type="EMBL" id="UVI32925.1"/>
    </source>
</evidence>
<organism evidence="2 3">
    <name type="scientific">Paenibacillus spongiae</name>
    <dbReference type="NCBI Taxonomy" id="2909671"/>
    <lineage>
        <taxon>Bacteria</taxon>
        <taxon>Bacillati</taxon>
        <taxon>Bacillota</taxon>
        <taxon>Bacilli</taxon>
        <taxon>Bacillales</taxon>
        <taxon>Paenibacillaceae</taxon>
        <taxon>Paenibacillus</taxon>
    </lineage>
</organism>
<evidence type="ECO:0000313" key="3">
    <source>
        <dbReference type="Proteomes" id="UP001057877"/>
    </source>
</evidence>
<evidence type="ECO:0000259" key="1">
    <source>
        <dbReference type="PROSITE" id="PS51272"/>
    </source>
</evidence>
<dbReference type="PANTHER" id="PTHR43308">
    <property type="entry name" value="OUTER MEMBRANE PROTEIN ALPHA-RELATED"/>
    <property type="match status" value="1"/>
</dbReference>
<dbReference type="InterPro" id="IPR051465">
    <property type="entry name" value="Cell_Envelope_Struct_Comp"/>
</dbReference>
<feature type="domain" description="SLH" evidence="1">
    <location>
        <begin position="453"/>
        <end position="515"/>
    </location>
</feature>
<dbReference type="Pfam" id="PF12733">
    <property type="entry name" value="Cadherin-like"/>
    <property type="match status" value="1"/>
</dbReference>
<sequence>MTVTASVYDEERARVTASMYNNNGTLVSGPFTLNSAEASPPLQLSAGVNKIKVVVTAEDGASKTYEIAVTRAAVSNPGSSYSGPYVSSNPTDNHTVPLTIHIDGKAFDQIAKAASSRKDDRTTITVNVVSNPLMEKLAQAKDNASVVIPVTSSSDNVILTITGDIVKALENKQAVLEVRTPHGSYRLPAAEIQIDSLSKRLGESVKPSDISVQINIAKSSPEIMKLLENMTDQERFTVIVPPIDFNVTALLGDKKVILDKFNKFVTREIPLPDNMDPSRMTTAVVLEADGILRHVPTSMESRDGKHYAVIRSLTNSTYAIIENSIAFLDMKGHWAKEAVNDLGARKVIDGVDPLHYRPNEAITRAEFAAIIVRALGLADDGSQAGFTDVKSGDWYNGAMAKAYEYGIIAGYEDGAFRPAKTITRQEAITVIARAMKLAGLGTDISASGADAVLAKFSDSAAIGTWAREPVAAAVKHGIVAGSYSRILPADTLTRAEAARIVQQLLVKSKLIDNVKPSR</sequence>
<protein>
    <submittedName>
        <fullName evidence="2">S-layer homology domain-containing protein</fullName>
    </submittedName>
</protein>
<feature type="domain" description="SLH" evidence="1">
    <location>
        <begin position="322"/>
        <end position="381"/>
    </location>
</feature>
<keyword evidence="3" id="KW-1185">Reference proteome</keyword>
<dbReference type="InterPro" id="IPR001119">
    <property type="entry name" value="SLH_dom"/>
</dbReference>
<dbReference type="PANTHER" id="PTHR43308:SF5">
    <property type="entry name" value="S-LAYER PROTEIN _ PEPTIDOGLYCAN ENDO-BETA-N-ACETYLGLUCOSAMINIDASE"/>
    <property type="match status" value="1"/>
</dbReference>
<dbReference type="Pfam" id="PF00395">
    <property type="entry name" value="SLH"/>
    <property type="match status" value="3"/>
</dbReference>
<name>A0ABY5SK86_9BACL</name>
<accession>A0ABY5SK86</accession>